<evidence type="ECO:0000313" key="6">
    <source>
        <dbReference type="EMBL" id="GEC09999.1"/>
    </source>
</evidence>
<protein>
    <submittedName>
        <fullName evidence="6">TetR family transcriptional regulator</fullName>
    </submittedName>
</protein>
<dbReference type="InterPro" id="IPR050109">
    <property type="entry name" value="HTH-type_TetR-like_transc_reg"/>
</dbReference>
<dbReference type="AlphaFoldDB" id="A0A4Y3VWC9"/>
<organism evidence="6 7">
    <name type="scientific">Streptomyces spinoverrucosus</name>
    <dbReference type="NCBI Taxonomy" id="284043"/>
    <lineage>
        <taxon>Bacteria</taxon>
        <taxon>Bacillati</taxon>
        <taxon>Actinomycetota</taxon>
        <taxon>Actinomycetes</taxon>
        <taxon>Kitasatosporales</taxon>
        <taxon>Streptomycetaceae</taxon>
        <taxon>Streptomyces</taxon>
    </lineage>
</organism>
<accession>A0A4Y3VWC9</accession>
<dbReference type="InterPro" id="IPR009057">
    <property type="entry name" value="Homeodomain-like_sf"/>
</dbReference>
<dbReference type="Gene3D" id="1.10.357.10">
    <property type="entry name" value="Tetracycline Repressor, domain 2"/>
    <property type="match status" value="1"/>
</dbReference>
<evidence type="ECO:0000313" key="7">
    <source>
        <dbReference type="Proteomes" id="UP000317881"/>
    </source>
</evidence>
<evidence type="ECO:0000256" key="3">
    <source>
        <dbReference type="ARBA" id="ARBA00023163"/>
    </source>
</evidence>
<sequence>MTPARPPAPRSTRRLSHDRVVREALRLARAEGLPAVTMRRVAESLGTSAMALYRHVDNREALLVAMLDEVAKGISLPEPVADPRSEITVLMTAIHDALHDEPWAVRLLITDRLAGPSILPVVERIMAALLRAGLSPRDAMVAYGLLWHYTAGELLSVHHDVPDSFGRRMVAAADPAAYPALVEVFSALPPGPAGDWFPENLQRLLDGLLKHSPGPR</sequence>
<dbReference type="PROSITE" id="PS50977">
    <property type="entry name" value="HTH_TETR_2"/>
    <property type="match status" value="1"/>
</dbReference>
<feature type="domain" description="HTH tetR-type" evidence="5">
    <location>
        <begin position="14"/>
        <end position="74"/>
    </location>
</feature>
<dbReference type="Proteomes" id="UP000317881">
    <property type="component" value="Unassembled WGS sequence"/>
</dbReference>
<dbReference type="GO" id="GO:0000976">
    <property type="term" value="F:transcription cis-regulatory region binding"/>
    <property type="evidence" value="ECO:0007669"/>
    <property type="project" value="TreeGrafter"/>
</dbReference>
<evidence type="ECO:0000256" key="1">
    <source>
        <dbReference type="ARBA" id="ARBA00023015"/>
    </source>
</evidence>
<dbReference type="PANTHER" id="PTHR30055">
    <property type="entry name" value="HTH-TYPE TRANSCRIPTIONAL REGULATOR RUTR"/>
    <property type="match status" value="1"/>
</dbReference>
<gene>
    <name evidence="6" type="ORF">SSP24_76540</name>
</gene>
<name>A0A4Y3VWC9_9ACTN</name>
<evidence type="ECO:0000256" key="4">
    <source>
        <dbReference type="PROSITE-ProRule" id="PRU00335"/>
    </source>
</evidence>
<dbReference type="Pfam" id="PF00440">
    <property type="entry name" value="TetR_N"/>
    <property type="match status" value="1"/>
</dbReference>
<evidence type="ECO:0000256" key="2">
    <source>
        <dbReference type="ARBA" id="ARBA00023125"/>
    </source>
</evidence>
<dbReference type="RefSeq" id="WP_141315183.1">
    <property type="nucleotide sequence ID" value="NZ_BJND01000089.1"/>
</dbReference>
<evidence type="ECO:0000259" key="5">
    <source>
        <dbReference type="PROSITE" id="PS50977"/>
    </source>
</evidence>
<dbReference type="PANTHER" id="PTHR30055:SF151">
    <property type="entry name" value="TRANSCRIPTIONAL REGULATORY PROTEIN"/>
    <property type="match status" value="1"/>
</dbReference>
<proteinExistence type="predicted"/>
<keyword evidence="3" id="KW-0804">Transcription</keyword>
<dbReference type="Pfam" id="PF02909">
    <property type="entry name" value="TetR_C_1"/>
    <property type="match status" value="1"/>
</dbReference>
<dbReference type="GO" id="GO:0003700">
    <property type="term" value="F:DNA-binding transcription factor activity"/>
    <property type="evidence" value="ECO:0007669"/>
    <property type="project" value="TreeGrafter"/>
</dbReference>
<dbReference type="InterPro" id="IPR001647">
    <property type="entry name" value="HTH_TetR"/>
</dbReference>
<comment type="caution">
    <text evidence="6">The sequence shown here is derived from an EMBL/GenBank/DDBJ whole genome shotgun (WGS) entry which is preliminary data.</text>
</comment>
<reference evidence="6 7" key="1">
    <citation type="submission" date="2019-06" db="EMBL/GenBank/DDBJ databases">
        <title>Whole genome shotgun sequence of Streptomyces spinoverrucosus NBRC 14228.</title>
        <authorList>
            <person name="Hosoyama A."/>
            <person name="Uohara A."/>
            <person name="Ohji S."/>
            <person name="Ichikawa N."/>
        </authorList>
    </citation>
    <scope>NUCLEOTIDE SEQUENCE [LARGE SCALE GENOMIC DNA]</scope>
    <source>
        <strain evidence="6 7">NBRC 14228</strain>
    </source>
</reference>
<dbReference type="InterPro" id="IPR036271">
    <property type="entry name" value="Tet_transcr_reg_TetR-rel_C_sf"/>
</dbReference>
<dbReference type="SUPFAM" id="SSF46689">
    <property type="entry name" value="Homeodomain-like"/>
    <property type="match status" value="1"/>
</dbReference>
<dbReference type="OrthoDB" id="3358037at2"/>
<feature type="DNA-binding region" description="H-T-H motif" evidence="4">
    <location>
        <begin position="37"/>
        <end position="56"/>
    </location>
</feature>
<keyword evidence="7" id="KW-1185">Reference proteome</keyword>
<keyword evidence="1" id="KW-0805">Transcription regulation</keyword>
<dbReference type="SUPFAM" id="SSF48498">
    <property type="entry name" value="Tetracyclin repressor-like, C-terminal domain"/>
    <property type="match status" value="1"/>
</dbReference>
<dbReference type="GO" id="GO:0045892">
    <property type="term" value="P:negative regulation of DNA-templated transcription"/>
    <property type="evidence" value="ECO:0007669"/>
    <property type="project" value="InterPro"/>
</dbReference>
<keyword evidence="2 4" id="KW-0238">DNA-binding</keyword>
<dbReference type="InterPro" id="IPR004111">
    <property type="entry name" value="Repressor_TetR_C"/>
</dbReference>
<dbReference type="EMBL" id="BJND01000089">
    <property type="protein sequence ID" value="GEC09999.1"/>
    <property type="molecule type" value="Genomic_DNA"/>
</dbReference>